<sequence>MEISADIAHAARHSTVSDDGLSFVARLPENYEPPPDALAVFVRILRRVAEEDRANRPTGRARKAA</sequence>
<dbReference type="Proteomes" id="UP000540568">
    <property type="component" value="Unassembled WGS sequence"/>
</dbReference>
<evidence type="ECO:0000313" key="1">
    <source>
        <dbReference type="EMBL" id="MBA8807593.1"/>
    </source>
</evidence>
<gene>
    <name evidence="1" type="ORF">FHX71_001535</name>
</gene>
<comment type="caution">
    <text evidence="1">The sequence shown here is derived from an EMBL/GenBank/DDBJ whole genome shotgun (WGS) entry which is preliminary data.</text>
</comment>
<dbReference type="AlphaFoldDB" id="A0A7W3J7C0"/>
<dbReference type="EMBL" id="JACGWV010000001">
    <property type="protein sequence ID" value="MBA8807593.1"/>
    <property type="molecule type" value="Genomic_DNA"/>
</dbReference>
<name>A0A7W3J7C0_9MICO</name>
<proteinExistence type="predicted"/>
<keyword evidence="2" id="KW-1185">Reference proteome</keyword>
<accession>A0A7W3J7C0</accession>
<organism evidence="1 2">
    <name type="scientific">Promicromonospora sukumoe</name>
    <dbReference type="NCBI Taxonomy" id="88382"/>
    <lineage>
        <taxon>Bacteria</taxon>
        <taxon>Bacillati</taxon>
        <taxon>Actinomycetota</taxon>
        <taxon>Actinomycetes</taxon>
        <taxon>Micrococcales</taxon>
        <taxon>Promicromonosporaceae</taxon>
        <taxon>Promicromonospora</taxon>
    </lineage>
</organism>
<protein>
    <submittedName>
        <fullName evidence="1">Uncharacterized protein</fullName>
    </submittedName>
</protein>
<dbReference type="RefSeq" id="WP_182615139.1">
    <property type="nucleotide sequence ID" value="NZ_BAAATF010000007.1"/>
</dbReference>
<evidence type="ECO:0000313" key="2">
    <source>
        <dbReference type="Proteomes" id="UP000540568"/>
    </source>
</evidence>
<reference evidence="1 2" key="1">
    <citation type="submission" date="2020-07" db="EMBL/GenBank/DDBJ databases">
        <title>Sequencing the genomes of 1000 actinobacteria strains.</title>
        <authorList>
            <person name="Klenk H.-P."/>
        </authorList>
    </citation>
    <scope>NUCLEOTIDE SEQUENCE [LARGE SCALE GENOMIC DNA]</scope>
    <source>
        <strain evidence="1 2">DSM 44121</strain>
    </source>
</reference>